<dbReference type="SUPFAM" id="SSF52833">
    <property type="entry name" value="Thioredoxin-like"/>
    <property type="match status" value="1"/>
</dbReference>
<comment type="caution">
    <text evidence="4">The sequence shown here is derived from an EMBL/GenBank/DDBJ whole genome shotgun (WGS) entry which is preliminary data.</text>
</comment>
<dbReference type="InterPro" id="IPR017937">
    <property type="entry name" value="Thioredoxin_CS"/>
</dbReference>
<keyword evidence="2" id="KW-1133">Transmembrane helix</keyword>
<dbReference type="Proteomes" id="UP000243859">
    <property type="component" value="Unassembled WGS sequence"/>
</dbReference>
<dbReference type="EMBL" id="QAAA01000016">
    <property type="protein sequence ID" value="PTN01175.1"/>
    <property type="molecule type" value="Genomic_DNA"/>
</dbReference>
<dbReference type="Pfam" id="PF01790">
    <property type="entry name" value="LGT"/>
    <property type="match status" value="1"/>
</dbReference>
<keyword evidence="2" id="KW-0812">Transmembrane</keyword>
<proteinExistence type="predicted"/>
<organism evidence="4 5">
    <name type="scientific">Rhodovulum imhoffii</name>
    <dbReference type="NCBI Taxonomy" id="365340"/>
    <lineage>
        <taxon>Bacteria</taxon>
        <taxon>Pseudomonadati</taxon>
        <taxon>Pseudomonadota</taxon>
        <taxon>Alphaproteobacteria</taxon>
        <taxon>Rhodobacterales</taxon>
        <taxon>Paracoccaceae</taxon>
        <taxon>Rhodovulum</taxon>
    </lineage>
</organism>
<dbReference type="InterPro" id="IPR050553">
    <property type="entry name" value="Thioredoxin_ResA/DsbE_sf"/>
</dbReference>
<dbReference type="PROSITE" id="PS00194">
    <property type="entry name" value="THIOREDOXIN_1"/>
    <property type="match status" value="1"/>
</dbReference>
<dbReference type="GO" id="GO:0008961">
    <property type="term" value="F:phosphatidylglycerol-prolipoprotein diacylglyceryl transferase activity"/>
    <property type="evidence" value="ECO:0007669"/>
    <property type="project" value="InterPro"/>
</dbReference>
<dbReference type="InterPro" id="IPR036249">
    <property type="entry name" value="Thioredoxin-like_sf"/>
</dbReference>
<evidence type="ECO:0000259" key="3">
    <source>
        <dbReference type="PROSITE" id="PS51352"/>
    </source>
</evidence>
<keyword evidence="1" id="KW-0676">Redox-active center</keyword>
<dbReference type="PROSITE" id="PS51352">
    <property type="entry name" value="THIOREDOXIN_2"/>
    <property type="match status" value="1"/>
</dbReference>
<dbReference type="InterPro" id="IPR001640">
    <property type="entry name" value="Lgt"/>
</dbReference>
<accession>A0A2T5BQ28</accession>
<dbReference type="GO" id="GO:0042158">
    <property type="term" value="P:lipoprotein biosynthetic process"/>
    <property type="evidence" value="ECO:0007669"/>
    <property type="project" value="InterPro"/>
</dbReference>
<evidence type="ECO:0000313" key="4">
    <source>
        <dbReference type="EMBL" id="PTN01175.1"/>
    </source>
</evidence>
<dbReference type="InterPro" id="IPR000866">
    <property type="entry name" value="AhpC/TSA"/>
</dbReference>
<dbReference type="Pfam" id="PF00578">
    <property type="entry name" value="AhpC-TSA"/>
    <property type="match status" value="1"/>
</dbReference>
<keyword evidence="5" id="KW-1185">Reference proteome</keyword>
<evidence type="ECO:0000256" key="1">
    <source>
        <dbReference type="ARBA" id="ARBA00023284"/>
    </source>
</evidence>
<protein>
    <submittedName>
        <fullName evidence="4">Prolipoprotein diacylglyceryl transferase</fullName>
    </submittedName>
</protein>
<keyword evidence="4" id="KW-0449">Lipoprotein</keyword>
<dbReference type="PANTHER" id="PTHR42852:SF13">
    <property type="entry name" value="PROTEIN DIPZ"/>
    <property type="match status" value="1"/>
</dbReference>
<dbReference type="GO" id="GO:0015036">
    <property type="term" value="F:disulfide oxidoreductase activity"/>
    <property type="evidence" value="ECO:0007669"/>
    <property type="project" value="UniProtKB-ARBA"/>
</dbReference>
<feature type="transmembrane region" description="Helical" evidence="2">
    <location>
        <begin position="16"/>
        <end position="34"/>
    </location>
</feature>
<feature type="transmembrane region" description="Helical" evidence="2">
    <location>
        <begin position="46"/>
        <end position="65"/>
    </location>
</feature>
<evidence type="ECO:0000313" key="5">
    <source>
        <dbReference type="Proteomes" id="UP000243859"/>
    </source>
</evidence>
<dbReference type="GO" id="GO:0016209">
    <property type="term" value="F:antioxidant activity"/>
    <property type="evidence" value="ECO:0007669"/>
    <property type="project" value="InterPro"/>
</dbReference>
<dbReference type="OrthoDB" id="9799347at2"/>
<evidence type="ECO:0000256" key="2">
    <source>
        <dbReference type="SAM" id="Phobius"/>
    </source>
</evidence>
<gene>
    <name evidence="4" type="ORF">C8N32_11648</name>
</gene>
<dbReference type="GO" id="GO:0005886">
    <property type="term" value="C:plasma membrane"/>
    <property type="evidence" value="ECO:0007669"/>
    <property type="project" value="InterPro"/>
</dbReference>
<reference evidence="4 5" key="1">
    <citation type="submission" date="2018-04" db="EMBL/GenBank/DDBJ databases">
        <title>Genomic Encyclopedia of Archaeal and Bacterial Type Strains, Phase II (KMG-II): from individual species to whole genera.</title>
        <authorList>
            <person name="Goeker M."/>
        </authorList>
    </citation>
    <scope>NUCLEOTIDE SEQUENCE [LARGE SCALE GENOMIC DNA]</scope>
    <source>
        <strain evidence="4 5">DSM 18064</strain>
    </source>
</reference>
<dbReference type="AlphaFoldDB" id="A0A2T5BQ28"/>
<keyword evidence="2" id="KW-0472">Membrane</keyword>
<dbReference type="RefSeq" id="WP_107893180.1">
    <property type="nucleotide sequence ID" value="NZ_NHSI01000050.1"/>
</dbReference>
<feature type="domain" description="Thioredoxin" evidence="3">
    <location>
        <begin position="133"/>
        <end position="270"/>
    </location>
</feature>
<dbReference type="CDD" id="cd02966">
    <property type="entry name" value="TlpA_like_family"/>
    <property type="match status" value="1"/>
</dbReference>
<keyword evidence="4" id="KW-0808">Transferase</keyword>
<dbReference type="InterPro" id="IPR013766">
    <property type="entry name" value="Thioredoxin_domain"/>
</dbReference>
<dbReference type="PANTHER" id="PTHR42852">
    <property type="entry name" value="THIOL:DISULFIDE INTERCHANGE PROTEIN DSBE"/>
    <property type="match status" value="1"/>
</dbReference>
<feature type="transmembrane region" description="Helical" evidence="2">
    <location>
        <begin position="111"/>
        <end position="130"/>
    </location>
</feature>
<sequence>MNAIELGPFVFATERFAFLIAALVFFAVFHLATIRRSPETAEQLRSWAFPAAVSWLLAARAGYVVQEWDVFSQHPLDILKLWQGGVSVGAGFFGLAAVAAVALLRRRAAMAPMLAAAIAGWMTSLGVLALKNPGETAHLPQTGFPTMAGGTVQLDRRNGTPLVLNLWASWCPPCRREMPMMMDVANTVEGAELIFANQGETRLQVTRFLDTLELGNRHVSLDPTSSLMSRFDAMGLPSTLFFDASGSLQYVHFGEISRAALTSQIAAIKTAAPGMGDSGISETHQIGDTK</sequence>
<feature type="transmembrane region" description="Helical" evidence="2">
    <location>
        <begin position="85"/>
        <end position="104"/>
    </location>
</feature>
<name>A0A2T5BQ28_9RHOB</name>
<dbReference type="Gene3D" id="3.40.30.10">
    <property type="entry name" value="Glutaredoxin"/>
    <property type="match status" value="1"/>
</dbReference>